<evidence type="ECO:0000313" key="1">
    <source>
        <dbReference type="EMBL" id="QHU09296.1"/>
    </source>
</evidence>
<name>A0A6C0JWV8_9ZZZZ</name>
<dbReference type="EMBL" id="MN740707">
    <property type="protein sequence ID" value="QHU09296.1"/>
    <property type="molecule type" value="Genomic_DNA"/>
</dbReference>
<sequence length="142" mass="17062">MSTHVYNEMTVEFIFFLTNEAFAYVKEMAGFPQHWTRIHVCNWLGQTYDRITLRSTRDNNGPILSSLEVVDPFNHYDERYLLNITIPFQGLDFMFLNYLLQNLLNIDFNNWNDYLNYIESNGRCSLNITMYRYDQTLDTLER</sequence>
<reference evidence="1" key="1">
    <citation type="journal article" date="2020" name="Nature">
        <title>Giant virus diversity and host interactions through global metagenomics.</title>
        <authorList>
            <person name="Schulz F."/>
            <person name="Roux S."/>
            <person name="Paez-Espino D."/>
            <person name="Jungbluth S."/>
            <person name="Walsh D.A."/>
            <person name="Denef V.J."/>
            <person name="McMahon K.D."/>
            <person name="Konstantinidis K.T."/>
            <person name="Eloe-Fadrosh E.A."/>
            <person name="Kyrpides N.C."/>
            <person name="Woyke T."/>
        </authorList>
    </citation>
    <scope>NUCLEOTIDE SEQUENCE</scope>
    <source>
        <strain evidence="1">GVMAG-S-1074260-58</strain>
    </source>
</reference>
<accession>A0A6C0JWV8</accession>
<dbReference type="AlphaFoldDB" id="A0A6C0JWV8"/>
<organism evidence="1">
    <name type="scientific">viral metagenome</name>
    <dbReference type="NCBI Taxonomy" id="1070528"/>
    <lineage>
        <taxon>unclassified sequences</taxon>
        <taxon>metagenomes</taxon>
        <taxon>organismal metagenomes</taxon>
    </lineage>
</organism>
<protein>
    <submittedName>
        <fullName evidence="1">Uncharacterized protein</fullName>
    </submittedName>
</protein>
<proteinExistence type="predicted"/>